<keyword evidence="3" id="KW-1185">Reference proteome</keyword>
<feature type="region of interest" description="Disordered" evidence="1">
    <location>
        <begin position="1"/>
        <end position="43"/>
    </location>
</feature>
<organism evidence="2 3">
    <name type="scientific">Streptomyces violaceolatus</name>
    <dbReference type="NCBI Taxonomy" id="67378"/>
    <lineage>
        <taxon>Bacteria</taxon>
        <taxon>Bacillati</taxon>
        <taxon>Actinomycetota</taxon>
        <taxon>Actinomycetes</taxon>
        <taxon>Kitasatosporales</taxon>
        <taxon>Streptomycetaceae</taxon>
        <taxon>Streptomyces</taxon>
        <taxon>Streptomyces violaceoruber group</taxon>
    </lineage>
</organism>
<gene>
    <name evidence="2" type="ORF">GCM10010310_58140</name>
</gene>
<reference evidence="2 3" key="1">
    <citation type="journal article" date="2019" name="Int. J. Syst. Evol. Microbiol.">
        <title>The Global Catalogue of Microorganisms (GCM) 10K type strain sequencing project: providing services to taxonomists for standard genome sequencing and annotation.</title>
        <authorList>
            <consortium name="The Broad Institute Genomics Platform"/>
            <consortium name="The Broad Institute Genome Sequencing Center for Infectious Disease"/>
            <person name="Wu L."/>
            <person name="Ma J."/>
        </authorList>
    </citation>
    <scope>NUCLEOTIDE SEQUENCE [LARGE SCALE GENOMIC DNA]</scope>
    <source>
        <strain evidence="2 3">JCM 4531</strain>
    </source>
</reference>
<evidence type="ECO:0000313" key="3">
    <source>
        <dbReference type="Proteomes" id="UP001499989"/>
    </source>
</evidence>
<name>A0ABN3T7S2_9ACTN</name>
<accession>A0ABN3T7S2</accession>
<protein>
    <submittedName>
        <fullName evidence="2">Uncharacterized protein</fullName>
    </submittedName>
</protein>
<evidence type="ECO:0000256" key="1">
    <source>
        <dbReference type="SAM" id="MobiDB-lite"/>
    </source>
</evidence>
<dbReference type="Proteomes" id="UP001499989">
    <property type="component" value="Unassembled WGS sequence"/>
</dbReference>
<dbReference type="EMBL" id="BAAASK010000022">
    <property type="protein sequence ID" value="GAA2695977.1"/>
    <property type="molecule type" value="Genomic_DNA"/>
</dbReference>
<proteinExistence type="predicted"/>
<comment type="caution">
    <text evidence="2">The sequence shown here is derived from an EMBL/GenBank/DDBJ whole genome shotgun (WGS) entry which is preliminary data.</text>
</comment>
<sequence>MLGHRQANGRFVSRGRTRRTTGESRMGSGLWACPEPPGMEQGRSAPIVVHTPTIPEGGRAISVQGRAVGVAHDAQDVILLVRRHGVELEREDLDRSPLVEWRGGDSAAWKLSDASP</sequence>
<evidence type="ECO:0000313" key="2">
    <source>
        <dbReference type="EMBL" id="GAA2695977.1"/>
    </source>
</evidence>